<dbReference type="OrthoDB" id="9182386at2"/>
<dbReference type="GO" id="GO:0016747">
    <property type="term" value="F:acyltransferase activity, transferring groups other than amino-acyl groups"/>
    <property type="evidence" value="ECO:0007669"/>
    <property type="project" value="InterPro"/>
</dbReference>
<gene>
    <name evidence="2" type="ORF">EH230_11885</name>
</gene>
<dbReference type="Proteomes" id="UP000288951">
    <property type="component" value="Unassembled WGS sequence"/>
</dbReference>
<feature type="domain" description="N-acetyltransferase" evidence="1">
    <location>
        <begin position="1"/>
        <end position="149"/>
    </location>
</feature>
<dbReference type="AlphaFoldDB" id="A0A437UD45"/>
<evidence type="ECO:0000259" key="1">
    <source>
        <dbReference type="PROSITE" id="PS51186"/>
    </source>
</evidence>
<dbReference type="InterPro" id="IPR016181">
    <property type="entry name" value="Acyl_CoA_acyltransferase"/>
</dbReference>
<dbReference type="SUPFAM" id="SSF55729">
    <property type="entry name" value="Acyl-CoA N-acyltransferases (Nat)"/>
    <property type="match status" value="1"/>
</dbReference>
<evidence type="ECO:0000313" key="3">
    <source>
        <dbReference type="Proteomes" id="UP000288951"/>
    </source>
</evidence>
<dbReference type="EMBL" id="RQSM01000003">
    <property type="protein sequence ID" value="RVU91543.1"/>
    <property type="molecule type" value="Genomic_DNA"/>
</dbReference>
<dbReference type="Gene3D" id="3.40.630.30">
    <property type="match status" value="1"/>
</dbReference>
<sequence>MRITSNPNSEHLNQIYNWLKDESVKKLNGFYGNFYVIENAFSEKRLICIIDKGLAIGYLVYSIDGKTAHISIANIKHEYKRKGLGLKLLEHLEKTLIKKNVIAIDLKCSPSSSIKIWKKLGFKELKEVEKHRILKDPYLPPYLYKILVENEKPTKAKKISKTYIELFCNDPIKRDASSDYVWKINPKTISHKPIIYPVDSEWNVRFYKNGEVIENRIKRFNRGEFLNGNFIIIDKVP</sequence>
<dbReference type="PROSITE" id="PS51186">
    <property type="entry name" value="GNAT"/>
    <property type="match status" value="1"/>
</dbReference>
<keyword evidence="3" id="KW-1185">Reference proteome</keyword>
<protein>
    <submittedName>
        <fullName evidence="2">GNAT family N-acetyltransferase</fullName>
    </submittedName>
</protein>
<evidence type="ECO:0000313" key="2">
    <source>
        <dbReference type="EMBL" id="RVU91543.1"/>
    </source>
</evidence>
<reference evidence="2" key="1">
    <citation type="submission" date="2018-12" db="EMBL/GenBank/DDBJ databases">
        <title>Draft genome sequence of Flaovobacterium columnare ARS1 isolated from channel catfish in Alabama.</title>
        <authorList>
            <person name="Cai W."/>
            <person name="Arias C."/>
        </authorList>
    </citation>
    <scope>NUCLEOTIDE SEQUENCE [LARGE SCALE GENOMIC DNA]</scope>
    <source>
        <strain evidence="2">ARS1</strain>
    </source>
</reference>
<dbReference type="InterPro" id="IPR000182">
    <property type="entry name" value="GNAT_dom"/>
</dbReference>
<name>A0A437UD45_9FLAO</name>
<dbReference type="CDD" id="cd04301">
    <property type="entry name" value="NAT_SF"/>
    <property type="match status" value="1"/>
</dbReference>
<organism evidence="2 3">
    <name type="scientific">Flavobacterium columnare</name>
    <dbReference type="NCBI Taxonomy" id="996"/>
    <lineage>
        <taxon>Bacteria</taxon>
        <taxon>Pseudomonadati</taxon>
        <taxon>Bacteroidota</taxon>
        <taxon>Flavobacteriia</taxon>
        <taxon>Flavobacteriales</taxon>
        <taxon>Flavobacteriaceae</taxon>
        <taxon>Flavobacterium</taxon>
    </lineage>
</organism>
<dbReference type="Pfam" id="PF00583">
    <property type="entry name" value="Acetyltransf_1"/>
    <property type="match status" value="1"/>
</dbReference>
<dbReference type="RefSeq" id="WP_127823646.1">
    <property type="nucleotide sequence ID" value="NZ_RQSM01000003.1"/>
</dbReference>
<comment type="caution">
    <text evidence="2">The sequence shown here is derived from an EMBL/GenBank/DDBJ whole genome shotgun (WGS) entry which is preliminary data.</text>
</comment>
<proteinExistence type="predicted"/>
<accession>A0A437UD45</accession>